<feature type="non-terminal residue" evidence="2">
    <location>
        <position position="1"/>
    </location>
</feature>
<organism evidence="2 3">
    <name type="scientific">Bipolaris victoriae (strain FI3)</name>
    <name type="common">Victoria blight of oats agent</name>
    <name type="synonym">Cochliobolus victoriae</name>
    <dbReference type="NCBI Taxonomy" id="930091"/>
    <lineage>
        <taxon>Eukaryota</taxon>
        <taxon>Fungi</taxon>
        <taxon>Dikarya</taxon>
        <taxon>Ascomycota</taxon>
        <taxon>Pezizomycotina</taxon>
        <taxon>Dothideomycetes</taxon>
        <taxon>Pleosporomycetidae</taxon>
        <taxon>Pleosporales</taxon>
        <taxon>Pleosporineae</taxon>
        <taxon>Pleosporaceae</taxon>
        <taxon>Bipolaris</taxon>
    </lineage>
</organism>
<dbReference type="PANTHER" id="PTHR36181:SF4">
    <property type="entry name" value="LAGLIDADG ENDONUCLEASE"/>
    <property type="match status" value="1"/>
</dbReference>
<dbReference type="InterPro" id="IPR027434">
    <property type="entry name" value="Homing_endonucl"/>
</dbReference>
<dbReference type="InterPro" id="IPR004860">
    <property type="entry name" value="LAGLIDADG_dom"/>
</dbReference>
<dbReference type="EMBL" id="KI969091">
    <property type="protein sequence ID" value="EUN20418.1"/>
    <property type="molecule type" value="Genomic_DNA"/>
</dbReference>
<dbReference type="RefSeq" id="XP_014549992.1">
    <property type="nucleotide sequence ID" value="XM_014694506.1"/>
</dbReference>
<evidence type="ECO:0000313" key="3">
    <source>
        <dbReference type="Proteomes" id="UP000054337"/>
    </source>
</evidence>
<gene>
    <name evidence="2" type="ORF">COCVIDRAFT_116995</name>
</gene>
<dbReference type="Gene3D" id="3.10.28.10">
    <property type="entry name" value="Homing endonucleases"/>
    <property type="match status" value="1"/>
</dbReference>
<dbReference type="GO" id="GO:0005739">
    <property type="term" value="C:mitochondrion"/>
    <property type="evidence" value="ECO:0007669"/>
    <property type="project" value="UniProtKB-ARBA"/>
</dbReference>
<dbReference type="PANTHER" id="PTHR36181">
    <property type="entry name" value="INTRON-ENCODED ENDONUCLEASE AI3-RELATED"/>
    <property type="match status" value="1"/>
</dbReference>
<dbReference type="Proteomes" id="UP000054337">
    <property type="component" value="Unassembled WGS sequence"/>
</dbReference>
<feature type="domain" description="Homing endonuclease LAGLIDADG" evidence="1">
    <location>
        <begin position="4"/>
        <end position="86"/>
    </location>
</feature>
<evidence type="ECO:0000313" key="2">
    <source>
        <dbReference type="EMBL" id="EUN20418.1"/>
    </source>
</evidence>
<accession>W7DQ84</accession>
<dbReference type="SUPFAM" id="SSF55608">
    <property type="entry name" value="Homing endonucleases"/>
    <property type="match status" value="1"/>
</dbReference>
<name>W7DQ84_BIPV3</name>
<dbReference type="HOGENOM" id="CLU_126084_0_0_1"/>
<proteinExistence type="predicted"/>
<dbReference type="AlphaFoldDB" id="W7DQ84"/>
<reference evidence="2 3" key="1">
    <citation type="journal article" date="2013" name="PLoS Genet.">
        <title>Comparative genome structure, secondary metabolite, and effector coding capacity across Cochliobolus pathogens.</title>
        <authorList>
            <person name="Condon B.J."/>
            <person name="Leng Y."/>
            <person name="Wu D."/>
            <person name="Bushley K.E."/>
            <person name="Ohm R.A."/>
            <person name="Otillar R."/>
            <person name="Martin J."/>
            <person name="Schackwitz W."/>
            <person name="Grimwood J."/>
            <person name="MohdZainudin N."/>
            <person name="Xue C."/>
            <person name="Wang R."/>
            <person name="Manning V.A."/>
            <person name="Dhillon B."/>
            <person name="Tu Z.J."/>
            <person name="Steffenson B.J."/>
            <person name="Salamov A."/>
            <person name="Sun H."/>
            <person name="Lowry S."/>
            <person name="LaButti K."/>
            <person name="Han J."/>
            <person name="Copeland A."/>
            <person name="Lindquist E."/>
            <person name="Barry K."/>
            <person name="Schmutz J."/>
            <person name="Baker S.E."/>
            <person name="Ciuffetti L.M."/>
            <person name="Grigoriev I.V."/>
            <person name="Zhong S."/>
            <person name="Turgeon B.G."/>
        </authorList>
    </citation>
    <scope>NUCLEOTIDE SEQUENCE [LARGE SCALE GENOMIC DNA]</scope>
    <source>
        <strain evidence="2 3">FI3</strain>
    </source>
</reference>
<evidence type="ECO:0000259" key="1">
    <source>
        <dbReference type="Pfam" id="PF00961"/>
    </source>
</evidence>
<protein>
    <recommendedName>
        <fullName evidence="1">Homing endonuclease LAGLIDADG domain-containing protein</fullName>
    </recommendedName>
</protein>
<sequence>IKASKTTSLKKAVQLKFKICQHKRDEQLLINIVDFLGFGRIYKVNEAGIEILVTKFTDIINLLALFKEYPLQGAKSKDWLDFCTIVELMQNKAHLSASGLDQICKIKAGMNTGRELL</sequence>
<dbReference type="GeneID" id="26250984"/>
<dbReference type="Pfam" id="PF00961">
    <property type="entry name" value="LAGLIDADG_1"/>
    <property type="match status" value="1"/>
</dbReference>
<dbReference type="GO" id="GO:0004519">
    <property type="term" value="F:endonuclease activity"/>
    <property type="evidence" value="ECO:0007669"/>
    <property type="project" value="InterPro"/>
</dbReference>
<keyword evidence="3" id="KW-1185">Reference proteome</keyword>
<dbReference type="InterPro" id="IPR051289">
    <property type="entry name" value="LAGLIDADG_Endonuclease"/>
</dbReference>